<comment type="caution">
    <text evidence="4">The sequence shown here is derived from an EMBL/GenBank/DDBJ whole genome shotgun (WGS) entry which is preliminary data.</text>
</comment>
<gene>
    <name evidence="4" type="ORF">J2S43_004384</name>
</gene>
<feature type="signal peptide" evidence="1">
    <location>
        <begin position="1"/>
        <end position="24"/>
    </location>
</feature>
<keyword evidence="1" id="KW-0732">Signal</keyword>
<evidence type="ECO:0000259" key="2">
    <source>
        <dbReference type="Pfam" id="PF13472"/>
    </source>
</evidence>
<feature type="domain" description="SGNH hydrolase-type esterase" evidence="2">
    <location>
        <begin position="157"/>
        <end position="322"/>
    </location>
</feature>
<evidence type="ECO:0000313" key="4">
    <source>
        <dbReference type="EMBL" id="MDP9795872.1"/>
    </source>
</evidence>
<dbReference type="InterPro" id="IPR036514">
    <property type="entry name" value="SGNH_hydro_sf"/>
</dbReference>
<dbReference type="Pfam" id="PF13472">
    <property type="entry name" value="Lipase_GDSL_2"/>
    <property type="match status" value="2"/>
</dbReference>
<dbReference type="PANTHER" id="PTHR37834:SF2">
    <property type="entry name" value="ESTERASE, SGNH HYDROLASE-TYPE"/>
    <property type="match status" value="1"/>
</dbReference>
<evidence type="ECO:0000313" key="5">
    <source>
        <dbReference type="Proteomes" id="UP001240984"/>
    </source>
</evidence>
<reference evidence="4 5" key="1">
    <citation type="submission" date="2023-07" db="EMBL/GenBank/DDBJ databases">
        <title>Sequencing the genomes of 1000 actinobacteria strains.</title>
        <authorList>
            <person name="Klenk H.-P."/>
        </authorList>
    </citation>
    <scope>NUCLEOTIDE SEQUENCE [LARGE SCALE GENOMIC DNA]</scope>
    <source>
        <strain evidence="4 5">DSM 44710</strain>
    </source>
</reference>
<feature type="domain" description="Carbohydrate esterase 2 N-terminal" evidence="3">
    <location>
        <begin position="39"/>
        <end position="147"/>
    </location>
</feature>
<proteinExistence type="predicted"/>
<dbReference type="Gene3D" id="3.40.50.1110">
    <property type="entry name" value="SGNH hydrolase"/>
    <property type="match status" value="2"/>
</dbReference>
<dbReference type="SUPFAM" id="SSF52266">
    <property type="entry name" value="SGNH hydrolase"/>
    <property type="match status" value="2"/>
</dbReference>
<dbReference type="InterPro" id="IPR040794">
    <property type="entry name" value="CE2_N"/>
</dbReference>
<sequence>MSIIKRLVVVVIAALLLPAAPAVAHGPAPGSLTDPNLHFVGRWDTRDPGTHIGNWGAPYVTATFTGRTLTARIRDTVSLYVSIDGGPDTLHENVRGAVDLTPTRLRPGVHTVRLSYRTGDIPSCATWPSPCATFQGFVLGRGERTLPQRNPRTLIEFVGDSITVGALSSKNSLTSYAWQTGERLNADRTNIARSGAYLVDIPGTCFGIGDNFRKQTIAGTEDWDFSRYRADAVVINLGTNDAGRGVSGPDFQAAYERLLREARTVYPSAHIFAFETLRQRYVTETRAAVAAVADPRVHWVSTEGWLAEADYVDGGHPTDAGHTTIAERLAPIIAGHLGLRLAGAPTDPHLTFTGRWDTSDPTTYQANWAGSYLTTRYSGATAALLLRGTIDVWVSIDGGPDQLLAGVSGRVSLPSPPSSGPWHTLRVAYRNVDGSYRGDAVFQGLALDPGARTAPWSSHRLIEFVGDSITRGSTSSMTTLTSYGWVAGERLGARHTHIAYGGGCLISAADGCAGMQERYFHSGFGADSPLWDFSRYSADAVVINLGTNDLSHNVPAADFQAGYVRFLRDVRTVHPRAKILVLGTFVGRYLPETEAAVALVNDPRTVFVDTTGWLPPEGLTDRVHPNDLGHRLIADRLTPLL</sequence>
<dbReference type="CDD" id="cd01831">
    <property type="entry name" value="Endoglucanase_E_like"/>
    <property type="match status" value="2"/>
</dbReference>
<keyword evidence="5" id="KW-1185">Reference proteome</keyword>
<evidence type="ECO:0000256" key="1">
    <source>
        <dbReference type="SAM" id="SignalP"/>
    </source>
</evidence>
<dbReference type="InterPro" id="IPR037461">
    <property type="entry name" value="CtCE2-like_dom"/>
</dbReference>
<dbReference type="RefSeq" id="WP_306832024.1">
    <property type="nucleotide sequence ID" value="NZ_JAUSRA010000001.1"/>
</dbReference>
<dbReference type="InterPro" id="IPR052762">
    <property type="entry name" value="PCW_deacetylase/CE"/>
</dbReference>
<dbReference type="Proteomes" id="UP001240984">
    <property type="component" value="Unassembled WGS sequence"/>
</dbReference>
<feature type="domain" description="SGNH hydrolase-type esterase" evidence="2">
    <location>
        <begin position="464"/>
        <end position="632"/>
    </location>
</feature>
<dbReference type="Gene3D" id="2.60.120.260">
    <property type="entry name" value="Galactose-binding domain-like"/>
    <property type="match status" value="2"/>
</dbReference>
<dbReference type="EMBL" id="JAUSRA010000001">
    <property type="protein sequence ID" value="MDP9795872.1"/>
    <property type="molecule type" value="Genomic_DNA"/>
</dbReference>
<protein>
    <submittedName>
        <fullName evidence="4">Lysophospholipase L1-like esterase</fullName>
    </submittedName>
</protein>
<dbReference type="PANTHER" id="PTHR37834">
    <property type="entry name" value="GDSL-LIKE LIPASE/ACYLHYDROLASE DOMAIN PROTEIN (AFU_ORTHOLOGUE AFUA_2G00620)"/>
    <property type="match status" value="1"/>
</dbReference>
<feature type="chain" id="PRO_5047257324" evidence="1">
    <location>
        <begin position="25"/>
        <end position="641"/>
    </location>
</feature>
<accession>A0ABT9MWQ8</accession>
<name>A0ABT9MWQ8_9ACTN</name>
<organism evidence="4 5">
    <name type="scientific">Catenuloplanes nepalensis</name>
    <dbReference type="NCBI Taxonomy" id="587533"/>
    <lineage>
        <taxon>Bacteria</taxon>
        <taxon>Bacillati</taxon>
        <taxon>Actinomycetota</taxon>
        <taxon>Actinomycetes</taxon>
        <taxon>Micromonosporales</taxon>
        <taxon>Micromonosporaceae</taxon>
        <taxon>Catenuloplanes</taxon>
    </lineage>
</organism>
<evidence type="ECO:0000259" key="3">
    <source>
        <dbReference type="Pfam" id="PF17996"/>
    </source>
</evidence>
<dbReference type="Pfam" id="PF17996">
    <property type="entry name" value="CE2_N"/>
    <property type="match status" value="2"/>
</dbReference>
<feature type="domain" description="Carbohydrate esterase 2 N-terminal" evidence="3">
    <location>
        <begin position="352"/>
        <end position="455"/>
    </location>
</feature>
<dbReference type="InterPro" id="IPR013830">
    <property type="entry name" value="SGNH_hydro"/>
</dbReference>